<proteinExistence type="predicted"/>
<name>A0ABQ9NHG3_9PEZI</name>
<comment type="caution">
    <text evidence="1">The sequence shown here is derived from an EMBL/GenBank/DDBJ whole genome shotgun (WGS) entry which is preliminary data.</text>
</comment>
<accession>A0ABQ9NHG3</accession>
<dbReference type="Proteomes" id="UP001172684">
    <property type="component" value="Unassembled WGS sequence"/>
</dbReference>
<feature type="non-terminal residue" evidence="1">
    <location>
        <position position="161"/>
    </location>
</feature>
<reference evidence="1" key="1">
    <citation type="submission" date="2022-10" db="EMBL/GenBank/DDBJ databases">
        <title>Culturing micro-colonial fungi from biological soil crusts in the Mojave desert and describing Neophaeococcomyces mojavensis, and introducing the new genera and species Taxawa tesnikishii.</title>
        <authorList>
            <person name="Kurbessoian T."/>
            <person name="Stajich J.E."/>
        </authorList>
    </citation>
    <scope>NUCLEOTIDE SEQUENCE</scope>
    <source>
        <strain evidence="1">TK_1</strain>
    </source>
</reference>
<keyword evidence="2" id="KW-1185">Reference proteome</keyword>
<gene>
    <name evidence="1" type="ORF">H2201_009281</name>
</gene>
<evidence type="ECO:0000313" key="2">
    <source>
        <dbReference type="Proteomes" id="UP001172684"/>
    </source>
</evidence>
<protein>
    <submittedName>
        <fullName evidence="1">Uncharacterized protein</fullName>
    </submittedName>
</protein>
<evidence type="ECO:0000313" key="1">
    <source>
        <dbReference type="EMBL" id="KAJ9651249.1"/>
    </source>
</evidence>
<organism evidence="1 2">
    <name type="scientific">Coniosporium apollinis</name>
    <dbReference type="NCBI Taxonomy" id="61459"/>
    <lineage>
        <taxon>Eukaryota</taxon>
        <taxon>Fungi</taxon>
        <taxon>Dikarya</taxon>
        <taxon>Ascomycota</taxon>
        <taxon>Pezizomycotina</taxon>
        <taxon>Dothideomycetes</taxon>
        <taxon>Dothideomycetes incertae sedis</taxon>
        <taxon>Coniosporium</taxon>
    </lineage>
</organism>
<sequence>MAKPTSNTLAATLSPDPTGEVIDGVLTVRGLSVPIELRYYRVGEHRVNPQMDLCSTRYTIRNRTLTNDEKFQACRASWSLKWIDKGAADILYDVPAPEPLEFVDKGYRGLLFGMNGTLEHWLILKPSERVAGAYERIGYLCHFARSDGFLRENAETIVMTL</sequence>
<dbReference type="EMBL" id="JAPDRL010000561">
    <property type="protein sequence ID" value="KAJ9651249.1"/>
    <property type="molecule type" value="Genomic_DNA"/>
</dbReference>